<organism evidence="1 2">
    <name type="scientific">Hypocrea virens (strain Gv29-8 / FGSC 10586)</name>
    <name type="common">Gliocladium virens</name>
    <name type="synonym">Trichoderma virens</name>
    <dbReference type="NCBI Taxonomy" id="413071"/>
    <lineage>
        <taxon>Eukaryota</taxon>
        <taxon>Fungi</taxon>
        <taxon>Dikarya</taxon>
        <taxon>Ascomycota</taxon>
        <taxon>Pezizomycotina</taxon>
        <taxon>Sordariomycetes</taxon>
        <taxon>Hypocreomycetidae</taxon>
        <taxon>Hypocreales</taxon>
        <taxon>Hypocreaceae</taxon>
        <taxon>Trichoderma</taxon>
    </lineage>
</organism>
<dbReference type="AlphaFoldDB" id="G9NAD2"/>
<dbReference type="GeneID" id="25796705"/>
<dbReference type="InParanoid" id="G9NAD2"/>
<evidence type="ECO:0000313" key="1">
    <source>
        <dbReference type="EMBL" id="EHK15793.1"/>
    </source>
</evidence>
<name>G9NAD2_HYPVG</name>
<proteinExistence type="predicted"/>
<dbReference type="EMBL" id="ABDF02000091">
    <property type="protein sequence ID" value="EHK15793.1"/>
    <property type="molecule type" value="Genomic_DNA"/>
</dbReference>
<dbReference type="OrthoDB" id="4888303at2759"/>
<comment type="caution">
    <text evidence="1">The sequence shown here is derived from an EMBL/GenBank/DDBJ whole genome shotgun (WGS) entry which is preliminary data.</text>
</comment>
<evidence type="ECO:0000313" key="2">
    <source>
        <dbReference type="Proteomes" id="UP000007115"/>
    </source>
</evidence>
<protein>
    <submittedName>
        <fullName evidence="1">Uncharacterized protein</fullName>
    </submittedName>
</protein>
<keyword evidence="2" id="KW-1185">Reference proteome</keyword>
<gene>
    <name evidence="1" type="ORF">TRIVIDRAFT_65367</name>
</gene>
<dbReference type="Proteomes" id="UP000007115">
    <property type="component" value="Unassembled WGS sequence"/>
</dbReference>
<dbReference type="HOGENOM" id="CLU_2223636_0_0_1"/>
<accession>G9NAD2</accession>
<dbReference type="STRING" id="413071.G9NAD2"/>
<dbReference type="RefSeq" id="XP_013950009.1">
    <property type="nucleotide sequence ID" value="XM_014094534.1"/>
</dbReference>
<dbReference type="eggNOG" id="ENOG502RR68">
    <property type="taxonomic scope" value="Eukaryota"/>
</dbReference>
<dbReference type="VEuPathDB" id="FungiDB:TRIVIDRAFT_65367"/>
<sequence>MFSLFSEHRPTAVGISNGKRYGWVCLPNLETLENFVRSVHGWEAQDGSVWEVVSEYDPFVVPARDWEELRLHQEEELQAEDDEKRMQRRPKTRARTMGYGLYPYLN</sequence>
<reference evidence="1 2" key="1">
    <citation type="journal article" date="2011" name="Genome Biol.">
        <title>Comparative genome sequence analysis underscores mycoparasitism as the ancestral life style of Trichoderma.</title>
        <authorList>
            <person name="Kubicek C.P."/>
            <person name="Herrera-Estrella A."/>
            <person name="Seidl-Seiboth V."/>
            <person name="Martinez D.A."/>
            <person name="Druzhinina I.S."/>
            <person name="Thon M."/>
            <person name="Zeilinger S."/>
            <person name="Casas-Flores S."/>
            <person name="Horwitz B.A."/>
            <person name="Mukherjee P.K."/>
            <person name="Mukherjee M."/>
            <person name="Kredics L."/>
            <person name="Alcaraz L.D."/>
            <person name="Aerts A."/>
            <person name="Antal Z."/>
            <person name="Atanasova L."/>
            <person name="Cervantes-Badillo M.G."/>
            <person name="Challacombe J."/>
            <person name="Chertkov O."/>
            <person name="McCluskey K."/>
            <person name="Coulpier F."/>
            <person name="Deshpande N."/>
            <person name="von Doehren H."/>
            <person name="Ebbole D.J."/>
            <person name="Esquivel-Naranjo E.U."/>
            <person name="Fekete E."/>
            <person name="Flipphi M."/>
            <person name="Glaser F."/>
            <person name="Gomez-Rodriguez E.Y."/>
            <person name="Gruber S."/>
            <person name="Han C."/>
            <person name="Henrissat B."/>
            <person name="Hermosa R."/>
            <person name="Hernandez-Onate M."/>
            <person name="Karaffa L."/>
            <person name="Kosti I."/>
            <person name="Le Crom S."/>
            <person name="Lindquist E."/>
            <person name="Lucas S."/>
            <person name="Luebeck M."/>
            <person name="Luebeck P.S."/>
            <person name="Margeot A."/>
            <person name="Metz B."/>
            <person name="Misra M."/>
            <person name="Nevalainen H."/>
            <person name="Omann M."/>
            <person name="Packer N."/>
            <person name="Perrone G."/>
            <person name="Uresti-Rivera E.E."/>
            <person name="Salamov A."/>
            <person name="Schmoll M."/>
            <person name="Seiboth B."/>
            <person name="Shapiro H."/>
            <person name="Sukno S."/>
            <person name="Tamayo-Ramos J.A."/>
            <person name="Tisch D."/>
            <person name="Wiest A."/>
            <person name="Wilkinson H.H."/>
            <person name="Zhang M."/>
            <person name="Coutinho P.M."/>
            <person name="Kenerley C.M."/>
            <person name="Monte E."/>
            <person name="Baker S.E."/>
            <person name="Grigoriev I.V."/>
        </authorList>
    </citation>
    <scope>NUCLEOTIDE SEQUENCE [LARGE SCALE GENOMIC DNA]</scope>
    <source>
        <strain evidence="2">Gv29-8 / FGSC 10586</strain>
    </source>
</reference>